<dbReference type="Gene3D" id="3.40.228.10">
    <property type="entry name" value="Dimethylsulfoxide Reductase, domain 2"/>
    <property type="match status" value="1"/>
</dbReference>
<feature type="domain" description="Molybdopterin oxidoreductase" evidence="6">
    <location>
        <begin position="57"/>
        <end position="513"/>
    </location>
</feature>
<comment type="cofactor">
    <cofactor evidence="1">
        <name>Mo-bis(molybdopterin guanine dinucleotide)</name>
        <dbReference type="ChEBI" id="CHEBI:60539"/>
    </cofactor>
</comment>
<dbReference type="EMBL" id="CP010643">
    <property type="protein sequence ID" value="ATG36246.1"/>
    <property type="molecule type" value="Genomic_DNA"/>
</dbReference>
<dbReference type="Pfam" id="PF01568">
    <property type="entry name" value="Molydop_binding"/>
    <property type="match status" value="1"/>
</dbReference>
<dbReference type="InterPro" id="IPR006657">
    <property type="entry name" value="MoPterin_dinucl-bd_dom"/>
</dbReference>
<keyword evidence="5" id="KW-0560">Oxidoreductase</keyword>
<dbReference type="Gene3D" id="2.40.40.20">
    <property type="match status" value="1"/>
</dbReference>
<dbReference type="SUPFAM" id="SSF53706">
    <property type="entry name" value="Formate dehydrogenase/DMSO reductase, domains 1-3"/>
    <property type="match status" value="1"/>
</dbReference>
<keyword evidence="4" id="KW-0479">Metal-binding</keyword>
<accession>A0ABM6PEU5</accession>
<evidence type="ECO:0000256" key="3">
    <source>
        <dbReference type="ARBA" id="ARBA00022505"/>
    </source>
</evidence>
<keyword evidence="10" id="KW-1185">Reference proteome</keyword>
<organism evidence="9 10">
    <name type="scientific">Phaeobacter piscinae</name>
    <dbReference type="NCBI Taxonomy" id="1580596"/>
    <lineage>
        <taxon>Bacteria</taxon>
        <taxon>Pseudomonadati</taxon>
        <taxon>Pseudomonadota</taxon>
        <taxon>Alphaproteobacteria</taxon>
        <taxon>Rhodobacterales</taxon>
        <taxon>Roseobacteraceae</taxon>
        <taxon>Phaeobacter</taxon>
    </lineage>
</organism>
<dbReference type="InterPro" id="IPR041460">
    <property type="entry name" value="Molybdopterin_N"/>
</dbReference>
<dbReference type="InterPro" id="IPR006656">
    <property type="entry name" value="Mopterin_OxRdtase"/>
</dbReference>
<evidence type="ECO:0000256" key="2">
    <source>
        <dbReference type="ARBA" id="ARBA00010312"/>
    </source>
</evidence>
<evidence type="ECO:0000313" key="10">
    <source>
        <dbReference type="Proteomes" id="UP000218891"/>
    </source>
</evidence>
<reference evidence="9 10" key="3">
    <citation type="journal article" date="2017" name="Int. J. Syst. Evol. Microbiol.">
        <title>Adaptation of Surface-Associated Bacteria to the Open Ocean: A Genomically Distinct Subpopulation of Phaeobacter gallaeciensis Colonizes Pacific Mesozooplankton.</title>
        <authorList>
            <person name="Freese H.M."/>
            <person name="Methner A."/>
            <person name="Overmann J."/>
        </authorList>
    </citation>
    <scope>NUCLEOTIDE SEQUENCE [LARGE SCALE GENOMIC DNA]</scope>
    <source>
        <strain evidence="9 10">P36</strain>
    </source>
</reference>
<dbReference type="Pfam" id="PF00384">
    <property type="entry name" value="Molybdopterin"/>
    <property type="match status" value="1"/>
</dbReference>
<dbReference type="Proteomes" id="UP000218891">
    <property type="component" value="Chromosome"/>
</dbReference>
<protein>
    <submittedName>
        <fullName evidence="9">Anaerobic dehydrogenase, typically selenocysteine-containing</fullName>
    </submittedName>
</protein>
<name>A0ABM6PEU5_9RHOB</name>
<evidence type="ECO:0000259" key="8">
    <source>
        <dbReference type="Pfam" id="PF18364"/>
    </source>
</evidence>
<dbReference type="Pfam" id="PF18364">
    <property type="entry name" value="Molybdopterin_N"/>
    <property type="match status" value="1"/>
</dbReference>
<evidence type="ECO:0000256" key="1">
    <source>
        <dbReference type="ARBA" id="ARBA00001942"/>
    </source>
</evidence>
<sequence>MPHKAPVENLPLTAAHWGVYRAEVNEGKLRALHPFERDPNPSLIANGYIGVLDDELRIDAPMVRKSWLENGPGSATDKRGVDPFVQVTWDEAETLVANELNRVKASFGNEAIYGGSYGWSGAGRFHHAQSQLHRFLNCIGGYTRSVNTYSLAAGEVILSHILGDPASFIHNPPSWQSVVENGELLVAFGGMPLRNSQISSGGTGAHRARSALSDAKKKGMSFVNISPMRSDVAADLNADWIAARPGSDVALMLAIAHEFLSNNWHDRSFLDRYTTGFETFARYVIGQVDGIVKSAAWAADIANVPAQTIKDLASRMATSRTLISVSWSLTRQEHGEQPFWMATTLAAMLGQIGLPGAGIAFGYCAANSIGMERQPIKFASFQQGKNPVTTFIPVARISDMLLNPGSTFRFNGQTLTYPDIKLVYWAGGNPFHHHQDLTKLERAWQKPDTIIAHEWCWNALAKRSDIVLPCTTQLERRDLMMTPRDPYIVSMEEVVPPHAEARDDYEIFTGISRKLGVDTSFTEGRSSDDWLRWLYEESRQKADSCGVILPDHATFTEKGWHYIDPGTPSSGALEAFRKDPRVARLETQSGRIEICCAQIADSRQDNILPHPAWYAPEEWLGNATGKHRLHLISGQPADKLHSQLDHGPESQVKKVNGRAVAGLNPVDAETMGVCDGVLLRVYNERGACLVSARLDPSLMQGCIAISTGAWLDAARQEDGTLICQNGNPNTLTRDQGTSDLAQGPAAHSCLVSIEKLTVSFGQSKAYLPPVIQRA</sequence>
<dbReference type="Gene3D" id="3.90.55.10">
    <property type="entry name" value="Dimethylsulfoxide Reductase, domain 3"/>
    <property type="match status" value="1"/>
</dbReference>
<feature type="domain" description="Molybdopterin dinucleotide-binding" evidence="7">
    <location>
        <begin position="629"/>
        <end position="749"/>
    </location>
</feature>
<reference evidence="9 10" key="1">
    <citation type="journal article" date="2017" name="Front. Microbiol.">
        <title>Phaeobacter piscinae sp. nov., a species of the Roseobacter group and potential aquaculture probiont.</title>
        <authorList>
            <person name="Sonnenschein E.C."/>
            <person name="Phippen C.B.W."/>
            <person name="Nielsen K.F."/>
            <person name="Mateiu R.V."/>
            <person name="Melchiorsen J."/>
            <person name="Gram L."/>
            <person name="Overmann J."/>
            <person name="Freese H.M."/>
        </authorList>
    </citation>
    <scope>NUCLEOTIDE SEQUENCE [LARGE SCALE GENOMIC DNA]</scope>
    <source>
        <strain evidence="9 10">P36</strain>
    </source>
</reference>
<reference evidence="9 10" key="2">
    <citation type="journal article" date="2017" name="Genome Biol. Evol.">
        <title>Trajectories and Drivers of Genome Evolution in Surface-Associated Marine Phaeobacter.</title>
        <authorList>
            <person name="Freese H.M."/>
            <person name="Sikorski J."/>
            <person name="Bunk B."/>
            <person name="Scheuner C."/>
            <person name="Meier-Kolthoff J.P."/>
            <person name="Sproer C."/>
            <person name="Gram L."/>
            <person name="Overmann J."/>
        </authorList>
    </citation>
    <scope>NUCLEOTIDE SEQUENCE [LARGE SCALE GENOMIC DNA]</scope>
    <source>
        <strain evidence="9 10">P36</strain>
    </source>
</reference>
<evidence type="ECO:0000313" key="9">
    <source>
        <dbReference type="EMBL" id="ATG36246.1"/>
    </source>
</evidence>
<dbReference type="PANTHER" id="PTHR43742:SF10">
    <property type="entry name" value="TRIMETHYLAMINE-N-OXIDE REDUCTASE 2"/>
    <property type="match status" value="1"/>
</dbReference>
<dbReference type="InterPro" id="IPR050612">
    <property type="entry name" value="Prok_Mopterin_Oxidored"/>
</dbReference>
<evidence type="ECO:0000256" key="4">
    <source>
        <dbReference type="ARBA" id="ARBA00022723"/>
    </source>
</evidence>
<dbReference type="InterPro" id="IPR009010">
    <property type="entry name" value="Asp_de-COase-like_dom_sf"/>
</dbReference>
<dbReference type="SUPFAM" id="SSF50692">
    <property type="entry name" value="ADC-like"/>
    <property type="match status" value="1"/>
</dbReference>
<gene>
    <name evidence="9" type="ORF">PhaeoP36_02118</name>
</gene>
<reference evidence="9 10" key="4">
    <citation type="journal article" date="2018" name="Environ. Microbiol. Rep.">
        <title>Phylogenetic distribution of roseobacticides in the Roseobacter group and their effect on microalgae.</title>
        <authorList>
            <person name="Sonnenschein E.C."/>
            <person name="Phippen C.B."/>
            <person name="Bentzon-Tilia M."/>
            <person name="Rasmussen S.A."/>
            <person name="Nielsen K.F."/>
            <person name="Gram L."/>
        </authorList>
    </citation>
    <scope>NUCLEOTIDE SEQUENCE [LARGE SCALE GENOMIC DNA]</scope>
    <source>
        <strain evidence="9 10">P36</strain>
    </source>
</reference>
<dbReference type="PANTHER" id="PTHR43742">
    <property type="entry name" value="TRIMETHYLAMINE-N-OXIDE REDUCTASE"/>
    <property type="match status" value="1"/>
</dbReference>
<proteinExistence type="inferred from homology"/>
<comment type="similarity">
    <text evidence="2">Belongs to the prokaryotic molybdopterin-containing oxidoreductase family.</text>
</comment>
<evidence type="ECO:0000259" key="7">
    <source>
        <dbReference type="Pfam" id="PF01568"/>
    </source>
</evidence>
<evidence type="ECO:0000259" key="6">
    <source>
        <dbReference type="Pfam" id="PF00384"/>
    </source>
</evidence>
<evidence type="ECO:0000256" key="5">
    <source>
        <dbReference type="ARBA" id="ARBA00023002"/>
    </source>
</evidence>
<feature type="domain" description="Molybdopterin oxidoreductase N-terminal" evidence="8">
    <location>
        <begin position="13"/>
        <end position="47"/>
    </location>
</feature>
<dbReference type="Gene3D" id="3.40.50.740">
    <property type="match status" value="1"/>
</dbReference>
<dbReference type="RefSeq" id="WP_096869099.1">
    <property type="nucleotide sequence ID" value="NZ_CP010643.1"/>
</dbReference>
<keyword evidence="3" id="KW-0500">Molybdenum</keyword>